<dbReference type="EC" id="2.7.7.48" evidence="1"/>
<dbReference type="GO" id="GO:0030422">
    <property type="term" value="P:siRNA processing"/>
    <property type="evidence" value="ECO:0007669"/>
    <property type="project" value="TreeGrafter"/>
</dbReference>
<keyword evidence="6" id="KW-1185">Reference proteome</keyword>
<evidence type="ECO:0000256" key="2">
    <source>
        <dbReference type="SAM" id="MobiDB-lite"/>
    </source>
</evidence>
<dbReference type="PANTHER" id="PTHR23079:SF17">
    <property type="entry name" value="RNA-DEPENDENT RNA POLYMERASE"/>
    <property type="match status" value="1"/>
</dbReference>
<dbReference type="PANTHER" id="PTHR23079">
    <property type="entry name" value="RNA-DEPENDENT RNA POLYMERASE"/>
    <property type="match status" value="1"/>
</dbReference>
<dbReference type="EMBL" id="MU251486">
    <property type="protein sequence ID" value="KAG9233793.1"/>
    <property type="molecule type" value="Genomic_DNA"/>
</dbReference>
<evidence type="ECO:0000259" key="3">
    <source>
        <dbReference type="Pfam" id="PF05183"/>
    </source>
</evidence>
<keyword evidence="1" id="KW-0694">RNA-binding</keyword>
<feature type="region of interest" description="Disordered" evidence="2">
    <location>
        <begin position="210"/>
        <end position="230"/>
    </location>
</feature>
<feature type="domain" description="RDRP core" evidence="3">
    <location>
        <begin position="404"/>
        <end position="1001"/>
    </location>
</feature>
<keyword evidence="1" id="KW-0696">RNA-directed RNA polymerase</keyword>
<protein>
    <recommendedName>
        <fullName evidence="1">RNA-dependent RNA polymerase</fullName>
        <ecNumber evidence="1">2.7.7.48</ecNumber>
    </recommendedName>
</protein>
<dbReference type="InterPro" id="IPR007855">
    <property type="entry name" value="RDRP"/>
</dbReference>
<keyword evidence="1" id="KW-0808">Transferase</keyword>
<feature type="domain" description="RdRP-like PH" evidence="4">
    <location>
        <begin position="132"/>
        <end position="269"/>
    </location>
</feature>
<reference evidence="5" key="1">
    <citation type="journal article" date="2021" name="IMA Fungus">
        <title>Genomic characterization of three marine fungi, including Emericellopsis atlantica sp. nov. with signatures of a generalist lifestyle and marine biomass degradation.</title>
        <authorList>
            <person name="Hagestad O.C."/>
            <person name="Hou L."/>
            <person name="Andersen J.H."/>
            <person name="Hansen E.H."/>
            <person name="Altermark B."/>
            <person name="Li C."/>
            <person name="Kuhnert E."/>
            <person name="Cox R.J."/>
            <person name="Crous P.W."/>
            <person name="Spatafora J.W."/>
            <person name="Lail K."/>
            <person name="Amirebrahimi M."/>
            <person name="Lipzen A."/>
            <person name="Pangilinan J."/>
            <person name="Andreopoulos W."/>
            <person name="Hayes R.D."/>
            <person name="Ng V."/>
            <person name="Grigoriev I.V."/>
            <person name="Jackson S.A."/>
            <person name="Sutton T.D.S."/>
            <person name="Dobson A.D.W."/>
            <person name="Rama T."/>
        </authorList>
    </citation>
    <scope>NUCLEOTIDE SEQUENCE</scope>
    <source>
        <strain evidence="5">TRa018bII</strain>
    </source>
</reference>
<dbReference type="InterPro" id="IPR057503">
    <property type="entry name" value="PH_RdRP"/>
</dbReference>
<dbReference type="GO" id="GO:0031380">
    <property type="term" value="C:nuclear RNA-directed RNA polymerase complex"/>
    <property type="evidence" value="ECO:0007669"/>
    <property type="project" value="TreeGrafter"/>
</dbReference>
<keyword evidence="1" id="KW-0548">Nucleotidyltransferase</keyword>
<dbReference type="Proteomes" id="UP000824998">
    <property type="component" value="Unassembled WGS sequence"/>
</dbReference>
<feature type="compositionally biased region" description="Basic and acidic residues" evidence="2">
    <location>
        <begin position="221"/>
        <end position="230"/>
    </location>
</feature>
<dbReference type="OrthoDB" id="6513042at2759"/>
<comment type="similarity">
    <text evidence="1">Belongs to the RdRP family.</text>
</comment>
<dbReference type="GO" id="GO:0003723">
    <property type="term" value="F:RNA binding"/>
    <property type="evidence" value="ECO:0007669"/>
    <property type="project" value="UniProtKB-KW"/>
</dbReference>
<dbReference type="Pfam" id="PF05183">
    <property type="entry name" value="RdRP"/>
    <property type="match status" value="1"/>
</dbReference>
<evidence type="ECO:0000256" key="1">
    <source>
        <dbReference type="RuleBase" id="RU363098"/>
    </source>
</evidence>
<evidence type="ECO:0000313" key="6">
    <source>
        <dbReference type="Proteomes" id="UP000824998"/>
    </source>
</evidence>
<gene>
    <name evidence="5" type="ORF">BJ875DRAFT_463261</name>
</gene>
<organism evidence="5 6">
    <name type="scientific">Amylocarpus encephaloides</name>
    <dbReference type="NCBI Taxonomy" id="45428"/>
    <lineage>
        <taxon>Eukaryota</taxon>
        <taxon>Fungi</taxon>
        <taxon>Dikarya</taxon>
        <taxon>Ascomycota</taxon>
        <taxon>Pezizomycotina</taxon>
        <taxon>Leotiomycetes</taxon>
        <taxon>Helotiales</taxon>
        <taxon>Helotiales incertae sedis</taxon>
        <taxon>Amylocarpus</taxon>
    </lineage>
</organism>
<dbReference type="AlphaFoldDB" id="A0A9P7YIS7"/>
<sequence>MEVFIRGVPEGSTERGLNEFFEDVMKRLNIEDWTCQKWTKDFANLVFLNESDGIRFHHSHGHIRGMLNSRMKLPGVVPLEFNGALLKCTPNVKPLNNIAVNNLLFEKKKNLGEAKNPKTASKMKTNQDFRGYSCQSICCGIWEQQGVHLQVKTYFCLYDQAKLVFKSRHVSYETNNQERLDFVYNSIQSVARDKQELVFTLREAPRSSRVLEPSFGSSTSTRERVPGLSGDHEKVSGSCLVYRITLEPHSQLEWKLNNLKQIRGLPRFVLKDIAYTISGESYARTFKRLLDGLNPTAASLPFPVRFQLQRLAQNGYLSPETVLCLIPMVQQLFKRSGERVTIKAIQKLFQTLPYAGPDVDPDLFSNDSLINQLQDLEHDIKHSALSEEDLRQPDQIAVIHKGQVTPSGIYLYGPASESTNRVLRKYSGHHDYFLRIQFIEEDGSQLQYNRMTSNKPIFQRFKRIMDEGISIAGQRYAFLGFSHSSLRSQSCWFMAPFVYQGSLLLDRKLIKGLGNFSQIRCPARCAARIGQAFSDTREAITLPIDVAIEIKDVQRNGRVFSDGVGTISQRALSLIWAGLPASKRPTVLQIRYKGAKGMLALDSRLKGTKLCLRESMTKFRGSDSADLEICTAGYKPIPLYLNEQMIPILEKLGVSDNWFYKLQRNEIERLHSTTATAKNAAKFLASHSIGDQIKLPWFIERLSQMKLAFQQDDFLTRVVEAAVLVQLRTLKYKARIPVKHGYTLLGIMDETGILNEGQVFCITDDSGVSRVITGQNGQEVIVTRSPALHPGDVQTAVAVEVPSSSPLMKLQNCIVFSQRGSRDLPSMLSGGDLDGDLYHVIFDHRASITRPTFTPADYPRQPPRELDREVESSDMTDFFVEFMETDQLGRICNTHKMIADQSRQGVTDPYCIMLAEMASTAVDFSKTGIPVDMKQFRKIKFNRIRPHFMAPGPYVEILKHKPISFDSEQTAPDDGPDEDADFQGFKYYPSTRLLGKLFDTVDEHEIFQRLKENTDYAAVNKTGEWNRSTSLLQQVWKHLRYHSPETDYRSQISRARTIHQEYEDSIINLLYEYGPSPNVPLTEIEMFIGSILGKVGAPTARQREMAMSMKERFEDIISTTVRYITEQQVIHDNENDEDQKRMAMLEKGVAVGMACLWVGINDEASAFGDGKAACEGLKSFGYVTAAVTLKSLDRLRRF</sequence>
<evidence type="ECO:0000313" key="5">
    <source>
        <dbReference type="EMBL" id="KAG9233793.1"/>
    </source>
</evidence>
<dbReference type="InterPro" id="IPR057596">
    <property type="entry name" value="RDRP_core"/>
</dbReference>
<comment type="catalytic activity">
    <reaction evidence="1">
        <text>RNA(n) + a ribonucleoside 5'-triphosphate = RNA(n+1) + diphosphate</text>
        <dbReference type="Rhea" id="RHEA:21248"/>
        <dbReference type="Rhea" id="RHEA-COMP:14527"/>
        <dbReference type="Rhea" id="RHEA-COMP:17342"/>
        <dbReference type="ChEBI" id="CHEBI:33019"/>
        <dbReference type="ChEBI" id="CHEBI:61557"/>
        <dbReference type="ChEBI" id="CHEBI:140395"/>
        <dbReference type="EC" id="2.7.7.48"/>
    </reaction>
</comment>
<accession>A0A9P7YIS7</accession>
<dbReference type="GO" id="GO:0003968">
    <property type="term" value="F:RNA-directed RNA polymerase activity"/>
    <property type="evidence" value="ECO:0007669"/>
    <property type="project" value="UniProtKB-KW"/>
</dbReference>
<proteinExistence type="inferred from homology"/>
<name>A0A9P7YIS7_9HELO</name>
<comment type="caution">
    <text evidence="5">The sequence shown here is derived from an EMBL/GenBank/DDBJ whole genome shotgun (WGS) entry which is preliminary data.</text>
</comment>
<evidence type="ECO:0000259" key="4">
    <source>
        <dbReference type="Pfam" id="PF25358"/>
    </source>
</evidence>
<dbReference type="Pfam" id="PF25358">
    <property type="entry name" value="PH_fung_RdRP"/>
    <property type="match status" value="1"/>
</dbReference>